<reference evidence="1 2" key="1">
    <citation type="submission" date="2022-09" db="EMBL/GenBank/DDBJ databases">
        <authorList>
            <person name="Palmer J.M."/>
        </authorList>
    </citation>
    <scope>NUCLEOTIDE SEQUENCE [LARGE SCALE GENOMIC DNA]</scope>
    <source>
        <strain evidence="1 2">DSM 7382</strain>
    </source>
</reference>
<sequence>MRKYKENPSRSILEVDTDLEAFRRSPRMGCHELSNVTLFLTVIHGDAFVIDVLRFGQIKSLTN</sequence>
<dbReference type="Proteomes" id="UP001385951">
    <property type="component" value="Unassembled WGS sequence"/>
</dbReference>
<keyword evidence="2" id="KW-1185">Reference proteome</keyword>
<proteinExistence type="predicted"/>
<gene>
    <name evidence="1" type="ORF">QCA50_015465</name>
</gene>
<protein>
    <submittedName>
        <fullName evidence="1">Uncharacterized protein</fullName>
    </submittedName>
</protein>
<dbReference type="EMBL" id="JASBNA010000041">
    <property type="protein sequence ID" value="KAK7681374.1"/>
    <property type="molecule type" value="Genomic_DNA"/>
</dbReference>
<organism evidence="1 2">
    <name type="scientific">Cerrena zonata</name>
    <dbReference type="NCBI Taxonomy" id="2478898"/>
    <lineage>
        <taxon>Eukaryota</taxon>
        <taxon>Fungi</taxon>
        <taxon>Dikarya</taxon>
        <taxon>Basidiomycota</taxon>
        <taxon>Agaricomycotina</taxon>
        <taxon>Agaricomycetes</taxon>
        <taxon>Polyporales</taxon>
        <taxon>Cerrenaceae</taxon>
        <taxon>Cerrena</taxon>
    </lineage>
</organism>
<comment type="caution">
    <text evidence="1">The sequence shown here is derived from an EMBL/GenBank/DDBJ whole genome shotgun (WGS) entry which is preliminary data.</text>
</comment>
<evidence type="ECO:0000313" key="1">
    <source>
        <dbReference type="EMBL" id="KAK7681374.1"/>
    </source>
</evidence>
<evidence type="ECO:0000313" key="2">
    <source>
        <dbReference type="Proteomes" id="UP001385951"/>
    </source>
</evidence>
<accession>A0AAW0FP81</accession>
<name>A0AAW0FP81_9APHY</name>
<dbReference type="AlphaFoldDB" id="A0AAW0FP81"/>